<dbReference type="InterPro" id="IPR001680">
    <property type="entry name" value="WD40_rpt"/>
</dbReference>
<dbReference type="InterPro" id="IPR037363">
    <property type="entry name" value="Sec13/Seh1_fam"/>
</dbReference>
<evidence type="ECO:0000313" key="6">
    <source>
        <dbReference type="EMBL" id="GIX61710.1"/>
    </source>
</evidence>
<comment type="caution">
    <text evidence="6">The sequence shown here is derived from an EMBL/GenBank/DDBJ whole genome shotgun (WGS) entry which is preliminary data.</text>
</comment>
<keyword evidence="2" id="KW-0813">Transport</keyword>
<dbReference type="GeneID" id="94193193"/>
<keyword evidence="3" id="KW-0853">WD repeat</keyword>
<dbReference type="GO" id="GO:0005198">
    <property type="term" value="F:structural molecule activity"/>
    <property type="evidence" value="ECO:0007669"/>
    <property type="project" value="InterPro"/>
</dbReference>
<dbReference type="RefSeq" id="XP_067713781.1">
    <property type="nucleotide sequence ID" value="XM_067857680.1"/>
</dbReference>
<dbReference type="InterPro" id="IPR036322">
    <property type="entry name" value="WD40_repeat_dom_sf"/>
</dbReference>
<evidence type="ECO:0000256" key="3">
    <source>
        <dbReference type="ARBA" id="ARBA00022574"/>
    </source>
</evidence>
<dbReference type="Gene3D" id="2.130.10.10">
    <property type="entry name" value="YVTN repeat-like/Quinoprotein amine dehydrogenase"/>
    <property type="match status" value="1"/>
</dbReference>
<dbReference type="GO" id="GO:0015031">
    <property type="term" value="P:protein transport"/>
    <property type="evidence" value="ECO:0007669"/>
    <property type="project" value="UniProtKB-KW"/>
</dbReference>
<dbReference type="EMBL" id="BPLF01000001">
    <property type="protein sequence ID" value="GIX61710.1"/>
    <property type="molecule type" value="Genomic_DNA"/>
</dbReference>
<evidence type="ECO:0000256" key="4">
    <source>
        <dbReference type="ARBA" id="ARBA00022737"/>
    </source>
</evidence>
<dbReference type="EMBL" id="BPLF01000001">
    <property type="protein sequence ID" value="GIX61713.1"/>
    <property type="molecule type" value="Genomic_DNA"/>
</dbReference>
<dbReference type="GO" id="GO:0031080">
    <property type="term" value="C:nuclear pore outer ring"/>
    <property type="evidence" value="ECO:0007669"/>
    <property type="project" value="TreeGrafter"/>
</dbReference>
<evidence type="ECO:0000313" key="8">
    <source>
        <dbReference type="Proteomes" id="UP001497744"/>
    </source>
</evidence>
<proteinExistence type="inferred from homology"/>
<name>A0AAV4LQH0_BABCB</name>
<organism evidence="6 8">
    <name type="scientific">Babesia caballi</name>
    <dbReference type="NCBI Taxonomy" id="5871"/>
    <lineage>
        <taxon>Eukaryota</taxon>
        <taxon>Sar</taxon>
        <taxon>Alveolata</taxon>
        <taxon>Apicomplexa</taxon>
        <taxon>Aconoidasida</taxon>
        <taxon>Piroplasmida</taxon>
        <taxon>Babesiidae</taxon>
        <taxon>Babesia</taxon>
    </lineage>
</organism>
<evidence type="ECO:0000256" key="5">
    <source>
        <dbReference type="ARBA" id="ARBA00022927"/>
    </source>
</evidence>
<sequence length="311" mass="33283">MSALSSSLSVNLSQILQKKVHLHDLQYDYYCKYLAAGCRSQSGPEIVILEKDGSSGDSAGLRVVSTLTTRCDPILLSWAPPQFGRVLIVVLSDNSVSYYRQSSSGPGCQLSLYHEKVEVQKSISCMSVGVAPGGELLCAVGSASGSVGVIFCEGSFECVNFQGHYGGVSSASFVSSDGCVDRCVDGRQGLLATGGSDGCVKIWQLVERQFKLLKTLTFDCESKCLPVVKCLSWSKNAVSLAVITASELFLFGRAPEWSDCQRVSLPRACGTASVSFNNDRLVVSCDGESLVYRPDERGTYVLSCALEGPKD</sequence>
<protein>
    <submittedName>
        <fullName evidence="6">COPII-coated vesicle component Sec13</fullName>
    </submittedName>
</protein>
<gene>
    <name evidence="6" type="ORF">BcabD6B2_11450</name>
    <name evidence="7" type="ORF">BcabD6B2_11480</name>
</gene>
<evidence type="ECO:0000256" key="2">
    <source>
        <dbReference type="ARBA" id="ARBA00022448"/>
    </source>
</evidence>
<keyword evidence="8" id="KW-1185">Reference proteome</keyword>
<dbReference type="Proteomes" id="UP001497744">
    <property type="component" value="Unassembled WGS sequence"/>
</dbReference>
<accession>A0AAV4LQH0</accession>
<dbReference type="SMART" id="SM00320">
    <property type="entry name" value="WD40"/>
    <property type="match status" value="1"/>
</dbReference>
<reference evidence="6 8" key="1">
    <citation type="submission" date="2021-06" db="EMBL/GenBank/DDBJ databases">
        <title>Genome sequence of Babesia caballi.</title>
        <authorList>
            <person name="Yamagishi J."/>
            <person name="Kidaka T."/>
            <person name="Ochi A."/>
        </authorList>
    </citation>
    <scope>NUCLEOTIDE SEQUENCE [LARGE SCALE GENOMIC DNA]</scope>
    <source>
        <strain evidence="6">USDA-D6B2</strain>
    </source>
</reference>
<dbReference type="SUPFAM" id="SSF50978">
    <property type="entry name" value="WD40 repeat-like"/>
    <property type="match status" value="1"/>
</dbReference>
<comment type="similarity">
    <text evidence="1">Belongs to the WD repeat SEC13 family.</text>
</comment>
<dbReference type="AlphaFoldDB" id="A0AAV4LQH0"/>
<evidence type="ECO:0000313" key="7">
    <source>
        <dbReference type="EMBL" id="GIX61713.1"/>
    </source>
</evidence>
<keyword evidence="4" id="KW-0677">Repeat</keyword>
<evidence type="ECO:0000256" key="1">
    <source>
        <dbReference type="ARBA" id="ARBA00010102"/>
    </source>
</evidence>
<dbReference type="InterPro" id="IPR015943">
    <property type="entry name" value="WD40/YVTN_repeat-like_dom_sf"/>
</dbReference>
<keyword evidence="5" id="KW-0653">Protein transport</keyword>
<dbReference type="PANTHER" id="PTHR11024">
    <property type="entry name" value="NUCLEAR PORE COMPLEX PROTEIN SEC13 / SEH1 FAMILY MEMBER"/>
    <property type="match status" value="1"/>
</dbReference>